<dbReference type="InterPro" id="IPR002563">
    <property type="entry name" value="Flavin_Rdtase-like_dom"/>
</dbReference>
<name>A0A0D0BWV4_9AGAR</name>
<evidence type="ECO:0000313" key="2">
    <source>
        <dbReference type="EMBL" id="KIK54219.1"/>
    </source>
</evidence>
<dbReference type="Proteomes" id="UP000053593">
    <property type="component" value="Unassembled WGS sequence"/>
</dbReference>
<dbReference type="EMBL" id="KN834818">
    <property type="protein sequence ID" value="KIK54219.1"/>
    <property type="molecule type" value="Genomic_DNA"/>
</dbReference>
<dbReference type="InterPro" id="IPR012349">
    <property type="entry name" value="Split_barrel_FMN-bd"/>
</dbReference>
<reference evidence="2 3" key="1">
    <citation type="submission" date="2014-04" db="EMBL/GenBank/DDBJ databases">
        <title>Evolutionary Origins and Diversification of the Mycorrhizal Mutualists.</title>
        <authorList>
            <consortium name="DOE Joint Genome Institute"/>
            <consortium name="Mycorrhizal Genomics Consortium"/>
            <person name="Kohler A."/>
            <person name="Kuo A."/>
            <person name="Nagy L.G."/>
            <person name="Floudas D."/>
            <person name="Copeland A."/>
            <person name="Barry K.W."/>
            <person name="Cichocki N."/>
            <person name="Veneault-Fourrey C."/>
            <person name="LaButti K."/>
            <person name="Lindquist E.A."/>
            <person name="Lipzen A."/>
            <person name="Lundell T."/>
            <person name="Morin E."/>
            <person name="Murat C."/>
            <person name="Riley R."/>
            <person name="Ohm R."/>
            <person name="Sun H."/>
            <person name="Tunlid A."/>
            <person name="Henrissat B."/>
            <person name="Grigoriev I.V."/>
            <person name="Hibbett D.S."/>
            <person name="Martin F."/>
        </authorList>
    </citation>
    <scope>NUCLEOTIDE SEQUENCE [LARGE SCALE GENOMIC DNA]</scope>
    <source>
        <strain evidence="2 3">FD-317 M1</strain>
    </source>
</reference>
<sequence length="227" mass="25166">MFYRPGVTDHGLPYDPFKACVVPRPIGWITTLNNDGSTNLAPYSQFNNINFDPPMVMFSSNQTPEGSRKDTVINIERQGEFTWSLATWDLREQVHISSAAVPYGRDEYDIAKLSREAGQTLKTPMVAESPVKFECKYHSTIRIPGKGAMGTVDIIIGEVVGVHISDSVLTDGKLDILKTKPIARCGYYQYAVISGTDQVFDMIPDDPRMRSGLEGSVKANRAMLNAQ</sequence>
<dbReference type="OrthoDB" id="298012at2759"/>
<dbReference type="Pfam" id="PF01613">
    <property type="entry name" value="Flavin_Reduct"/>
    <property type="match status" value="1"/>
</dbReference>
<dbReference type="SUPFAM" id="SSF50475">
    <property type="entry name" value="FMN-binding split barrel"/>
    <property type="match status" value="1"/>
</dbReference>
<accession>A0A0D0BWV4</accession>
<dbReference type="PANTHER" id="PTHR43812">
    <property type="entry name" value="BLR2425 PROTEIN"/>
    <property type="match status" value="1"/>
</dbReference>
<dbReference type="SMART" id="SM00903">
    <property type="entry name" value="Flavin_Reduct"/>
    <property type="match status" value="1"/>
</dbReference>
<dbReference type="PANTHER" id="PTHR43812:SF2">
    <property type="entry name" value="FLAVIN REDUCTASE LIKE DOMAIN-CONTAINING PROTEIN"/>
    <property type="match status" value="1"/>
</dbReference>
<evidence type="ECO:0000259" key="1">
    <source>
        <dbReference type="SMART" id="SM00903"/>
    </source>
</evidence>
<protein>
    <recommendedName>
        <fullName evidence="1">Flavin reductase like domain-containing protein</fullName>
    </recommendedName>
</protein>
<dbReference type="AlphaFoldDB" id="A0A0D0BWV4"/>
<dbReference type="GO" id="GO:0010181">
    <property type="term" value="F:FMN binding"/>
    <property type="evidence" value="ECO:0007669"/>
    <property type="project" value="InterPro"/>
</dbReference>
<proteinExistence type="predicted"/>
<feature type="domain" description="Flavin reductase like" evidence="1">
    <location>
        <begin position="19"/>
        <end position="176"/>
    </location>
</feature>
<gene>
    <name evidence="2" type="ORF">GYMLUDRAFT_48884</name>
</gene>
<evidence type="ECO:0000313" key="3">
    <source>
        <dbReference type="Proteomes" id="UP000053593"/>
    </source>
</evidence>
<keyword evidence="3" id="KW-1185">Reference proteome</keyword>
<dbReference type="HOGENOM" id="CLU_059021_3_4_1"/>
<dbReference type="Gene3D" id="2.30.110.10">
    <property type="entry name" value="Electron Transport, Fmn-binding Protein, Chain A"/>
    <property type="match status" value="1"/>
</dbReference>
<organism evidence="2 3">
    <name type="scientific">Collybiopsis luxurians FD-317 M1</name>
    <dbReference type="NCBI Taxonomy" id="944289"/>
    <lineage>
        <taxon>Eukaryota</taxon>
        <taxon>Fungi</taxon>
        <taxon>Dikarya</taxon>
        <taxon>Basidiomycota</taxon>
        <taxon>Agaricomycotina</taxon>
        <taxon>Agaricomycetes</taxon>
        <taxon>Agaricomycetidae</taxon>
        <taxon>Agaricales</taxon>
        <taxon>Marasmiineae</taxon>
        <taxon>Omphalotaceae</taxon>
        <taxon>Collybiopsis</taxon>
        <taxon>Collybiopsis luxurians</taxon>
    </lineage>
</organism>